<dbReference type="InterPro" id="IPR009025">
    <property type="entry name" value="RBP11-like_dimer"/>
</dbReference>
<keyword evidence="6" id="KW-1185">Reference proteome</keyword>
<dbReference type="GO" id="GO:0006351">
    <property type="term" value="P:DNA-templated transcription"/>
    <property type="evidence" value="ECO:0007669"/>
    <property type="project" value="InterPro"/>
</dbReference>
<keyword evidence="2" id="KW-0804">Transcription</keyword>
<protein>
    <submittedName>
        <fullName evidence="5">RpoL/Rpb11 RNA polymerase subunit family protein</fullName>
    </submittedName>
</protein>
<dbReference type="Pfam" id="PF13656">
    <property type="entry name" value="RNA_pol_L_2"/>
    <property type="match status" value="1"/>
</dbReference>
<dbReference type="GO" id="GO:0046983">
    <property type="term" value="F:protein dimerization activity"/>
    <property type="evidence" value="ECO:0007669"/>
    <property type="project" value="InterPro"/>
</dbReference>
<keyword evidence="1" id="KW-0240">DNA-directed RNA polymerase</keyword>
<accession>A0A5B9D637</accession>
<proteinExistence type="predicted"/>
<dbReference type="Gene3D" id="3.30.1360.10">
    <property type="entry name" value="RNA polymerase, RBP11-like subunit"/>
    <property type="match status" value="1"/>
</dbReference>
<organism evidence="5 6">
    <name type="scientific">Promethearchaeum syntrophicum</name>
    <dbReference type="NCBI Taxonomy" id="2594042"/>
    <lineage>
        <taxon>Archaea</taxon>
        <taxon>Promethearchaeati</taxon>
        <taxon>Promethearchaeota</taxon>
        <taxon>Promethearchaeia</taxon>
        <taxon>Promethearchaeales</taxon>
        <taxon>Promethearchaeaceae</taxon>
        <taxon>Promethearchaeum</taxon>
    </lineage>
</organism>
<reference evidence="5 6" key="1">
    <citation type="journal article" date="2020" name="Nature">
        <title>Isolation of an archaeon at the prokaryote-eukaryote interface.</title>
        <authorList>
            <person name="Imachi H."/>
            <person name="Nobu M.K."/>
            <person name="Nakahara N."/>
            <person name="Morono Y."/>
            <person name="Ogawara M."/>
            <person name="Takaki Y."/>
            <person name="Takano Y."/>
            <person name="Uematsu K."/>
            <person name="Ikuta T."/>
            <person name="Ito M."/>
            <person name="Matsui Y."/>
            <person name="Miyazaki M."/>
            <person name="Murata K."/>
            <person name="Saito Y."/>
            <person name="Sakai S."/>
            <person name="Song C."/>
            <person name="Tasumi E."/>
            <person name="Yamanaka Y."/>
            <person name="Yamaguchi T."/>
            <person name="Kamagata Y."/>
            <person name="Tamaki H."/>
            <person name="Takai K."/>
        </authorList>
    </citation>
    <scope>NUCLEOTIDE SEQUENCE [LARGE SCALE GENOMIC DNA]</scope>
    <source>
        <strain evidence="5 6">MK-D1</strain>
    </source>
</reference>
<evidence type="ECO:0000256" key="2">
    <source>
        <dbReference type="ARBA" id="ARBA00023163"/>
    </source>
</evidence>
<evidence type="ECO:0000313" key="5">
    <source>
        <dbReference type="EMBL" id="QEE14257.1"/>
    </source>
</evidence>
<evidence type="ECO:0000313" key="6">
    <source>
        <dbReference type="Proteomes" id="UP000321408"/>
    </source>
</evidence>
<evidence type="ECO:0000256" key="1">
    <source>
        <dbReference type="ARBA" id="ARBA00022478"/>
    </source>
</evidence>
<dbReference type="GO" id="GO:0000428">
    <property type="term" value="C:DNA-directed RNA polymerase complex"/>
    <property type="evidence" value="ECO:0007669"/>
    <property type="project" value="UniProtKB-KW"/>
</dbReference>
<dbReference type="GeneID" id="41328075"/>
<dbReference type="InterPro" id="IPR036603">
    <property type="entry name" value="RBP11-like"/>
</dbReference>
<reference evidence="5 6" key="2">
    <citation type="journal article" date="2024" name="Int. J. Syst. Evol. Microbiol.">
        <title>Promethearchaeum syntrophicum gen. nov., sp. nov., an anaerobic, obligately syntrophic archaeon, the first isolate of the lineage 'Asgard' archaea, and proposal of the new archaeal phylum Promethearchaeota phyl. nov. and kingdom Promethearchaeati regn. nov.</title>
        <authorList>
            <person name="Imachi H."/>
            <person name="Nobu M.K."/>
            <person name="Kato S."/>
            <person name="Takaki Y."/>
            <person name="Miyazaki M."/>
            <person name="Miyata M."/>
            <person name="Ogawara M."/>
            <person name="Saito Y."/>
            <person name="Sakai S."/>
            <person name="Tahara Y.O."/>
            <person name="Takano Y."/>
            <person name="Tasumi E."/>
            <person name="Uematsu K."/>
            <person name="Yoshimura T."/>
            <person name="Itoh T."/>
            <person name="Ohkuma M."/>
            <person name="Takai K."/>
        </authorList>
    </citation>
    <scope>NUCLEOTIDE SEQUENCE [LARGE SCALE GENOMIC DNA]</scope>
    <source>
        <strain evidence="5 6">MK-D1</strain>
    </source>
</reference>
<feature type="region of interest" description="Disordered" evidence="3">
    <location>
        <begin position="1"/>
        <end position="55"/>
    </location>
</feature>
<dbReference type="KEGG" id="psyt:DSAG12_00068"/>
<dbReference type="SUPFAM" id="SSF55257">
    <property type="entry name" value="RBP11-like subunits of RNA polymerase"/>
    <property type="match status" value="1"/>
</dbReference>
<dbReference type="EMBL" id="CP042905">
    <property type="protein sequence ID" value="QEE14257.1"/>
    <property type="molecule type" value="Genomic_DNA"/>
</dbReference>
<gene>
    <name evidence="5" type="ORF">DSAG12_00068</name>
</gene>
<evidence type="ECO:0000259" key="4">
    <source>
        <dbReference type="Pfam" id="PF13656"/>
    </source>
</evidence>
<dbReference type="Proteomes" id="UP000321408">
    <property type="component" value="Chromosome"/>
</dbReference>
<sequence>MGKKKTENDLDSEVFGEFDNKEGLEDLRKEEQKANASLISTSSPTSDDTSSEDLAERLSQELIEPQRDFKYLKISVEQEENGTEFYVHVIHQSHGFMNYLITKVLKCKGVEFAAYKNTSLEPPVMYVRTDGSKEIKNILKEALKLMRIDWKGMGNAVSQIKS</sequence>
<evidence type="ECO:0000256" key="3">
    <source>
        <dbReference type="SAM" id="MobiDB-lite"/>
    </source>
</evidence>
<name>A0A5B9D637_9ARCH</name>
<feature type="compositionally biased region" description="Basic and acidic residues" evidence="3">
    <location>
        <begin position="18"/>
        <end position="33"/>
    </location>
</feature>
<feature type="domain" description="DNA-directed RNA polymerase RBP11-like dimerisation" evidence="4">
    <location>
        <begin position="89"/>
        <end position="144"/>
    </location>
</feature>
<dbReference type="RefSeq" id="WP_147661220.1">
    <property type="nucleotide sequence ID" value="NZ_CP042905.2"/>
</dbReference>
<dbReference type="AlphaFoldDB" id="A0A5B9D637"/>